<gene>
    <name evidence="3" type="ORF">B7Y86_09060</name>
</gene>
<comment type="caution">
    <text evidence="3">The sequence shown here is derived from an EMBL/GenBank/DDBJ whole genome shotgun (WGS) entry which is preliminary data.</text>
</comment>
<dbReference type="PROSITE" id="PS51257">
    <property type="entry name" value="PROKAR_LIPOPROTEIN"/>
    <property type="match status" value="1"/>
</dbReference>
<reference evidence="3 4" key="1">
    <citation type="submission" date="2017-03" db="EMBL/GenBank/DDBJ databases">
        <title>Lifting the veil on microbial sulfur biogeochemistry in mining wastewaters.</title>
        <authorList>
            <person name="Kantor R.S."/>
            <person name="Colenbrander Nelson T."/>
            <person name="Marshall S."/>
            <person name="Bennett D."/>
            <person name="Apte S."/>
            <person name="Camacho D."/>
            <person name="Thomas B.C."/>
            <person name="Warren L.A."/>
            <person name="Banfield J.F."/>
        </authorList>
    </citation>
    <scope>NUCLEOTIDE SEQUENCE [LARGE SCALE GENOMIC DNA]</scope>
    <source>
        <strain evidence="3">32-68-21</strain>
    </source>
</reference>
<evidence type="ECO:0008006" key="5">
    <source>
        <dbReference type="Google" id="ProtNLM"/>
    </source>
</evidence>
<sequence>MNARQAKKISGGLLLASAVTALGGCATAFDPQTDEASPLAPRVQALVDANRAYPRWEDFPRSTDPLPEPVEVAARVDSLRGSGTDLAAEAARIDWELGDPVAFANEVNSRIDAQAVAPVTAETQAEVEAFAARTRQRGTAPPPVDRGPAPR</sequence>
<dbReference type="AlphaFoldDB" id="A0A258HIT9"/>
<organism evidence="3 4">
    <name type="scientific">Brevundimonas subvibrioides</name>
    <dbReference type="NCBI Taxonomy" id="74313"/>
    <lineage>
        <taxon>Bacteria</taxon>
        <taxon>Pseudomonadati</taxon>
        <taxon>Pseudomonadota</taxon>
        <taxon>Alphaproteobacteria</taxon>
        <taxon>Caulobacterales</taxon>
        <taxon>Caulobacteraceae</taxon>
        <taxon>Brevundimonas</taxon>
    </lineage>
</organism>
<dbReference type="EMBL" id="NCEQ01000007">
    <property type="protein sequence ID" value="OYX56891.1"/>
    <property type="molecule type" value="Genomic_DNA"/>
</dbReference>
<protein>
    <recommendedName>
        <fullName evidence="5">Lipoprotein</fullName>
    </recommendedName>
</protein>
<feature type="region of interest" description="Disordered" evidence="1">
    <location>
        <begin position="131"/>
        <end position="151"/>
    </location>
</feature>
<evidence type="ECO:0000313" key="3">
    <source>
        <dbReference type="EMBL" id="OYX56891.1"/>
    </source>
</evidence>
<accession>A0A258HIT9</accession>
<keyword evidence="2" id="KW-0732">Signal</keyword>
<evidence type="ECO:0000256" key="1">
    <source>
        <dbReference type="SAM" id="MobiDB-lite"/>
    </source>
</evidence>
<evidence type="ECO:0000313" key="4">
    <source>
        <dbReference type="Proteomes" id="UP000216147"/>
    </source>
</evidence>
<feature type="signal peptide" evidence="2">
    <location>
        <begin position="1"/>
        <end position="28"/>
    </location>
</feature>
<proteinExistence type="predicted"/>
<feature type="chain" id="PRO_5011994087" description="Lipoprotein" evidence="2">
    <location>
        <begin position="29"/>
        <end position="151"/>
    </location>
</feature>
<name>A0A258HIT9_9CAUL</name>
<feature type="compositionally biased region" description="Pro residues" evidence="1">
    <location>
        <begin position="140"/>
        <end position="151"/>
    </location>
</feature>
<evidence type="ECO:0000256" key="2">
    <source>
        <dbReference type="SAM" id="SignalP"/>
    </source>
</evidence>
<dbReference type="Proteomes" id="UP000216147">
    <property type="component" value="Unassembled WGS sequence"/>
</dbReference>